<evidence type="ECO:0000259" key="7">
    <source>
        <dbReference type="PROSITE" id="PS50922"/>
    </source>
</evidence>
<proteinExistence type="evidence at transcript level"/>
<feature type="transmembrane region" description="Helical" evidence="6">
    <location>
        <begin position="171"/>
        <end position="189"/>
    </location>
</feature>
<dbReference type="Pfam" id="PF03798">
    <property type="entry name" value="TRAM_LAG1_CLN8"/>
    <property type="match status" value="1"/>
</dbReference>
<accession>C0PRG0</accession>
<evidence type="ECO:0000256" key="1">
    <source>
        <dbReference type="ARBA" id="ARBA00004141"/>
    </source>
</evidence>
<feature type="transmembrane region" description="Helical" evidence="6">
    <location>
        <begin position="115"/>
        <end position="132"/>
    </location>
</feature>
<feature type="transmembrane region" description="Helical" evidence="6">
    <location>
        <begin position="72"/>
        <end position="94"/>
    </location>
</feature>
<evidence type="ECO:0000256" key="5">
    <source>
        <dbReference type="PROSITE-ProRule" id="PRU00205"/>
    </source>
</evidence>
<dbReference type="InterPro" id="IPR050846">
    <property type="entry name" value="TLCD"/>
</dbReference>
<dbReference type="GO" id="GO:0055091">
    <property type="term" value="P:phospholipid homeostasis"/>
    <property type="evidence" value="ECO:0007669"/>
    <property type="project" value="TreeGrafter"/>
</dbReference>
<feature type="transmembrane region" description="Helical" evidence="6">
    <location>
        <begin position="14"/>
        <end position="36"/>
    </location>
</feature>
<dbReference type="GO" id="GO:0097035">
    <property type="term" value="P:regulation of membrane lipid distribution"/>
    <property type="evidence" value="ECO:0007669"/>
    <property type="project" value="TreeGrafter"/>
</dbReference>
<dbReference type="EMBL" id="BT070909">
    <property type="protein sequence ID" value="ACN40400.1"/>
    <property type="molecule type" value="mRNA"/>
</dbReference>
<dbReference type="PANTHER" id="PTHR13439:SF4">
    <property type="entry name" value="TLC DOMAIN-CONTAINING PROTEIN"/>
    <property type="match status" value="1"/>
</dbReference>
<keyword evidence="4 5" id="KW-0472">Membrane</keyword>
<dbReference type="GO" id="GO:0007009">
    <property type="term" value="P:plasma membrane organization"/>
    <property type="evidence" value="ECO:0007669"/>
    <property type="project" value="TreeGrafter"/>
</dbReference>
<dbReference type="GO" id="GO:0071709">
    <property type="term" value="P:membrane assembly"/>
    <property type="evidence" value="ECO:0007669"/>
    <property type="project" value="TreeGrafter"/>
</dbReference>
<name>C0PRG0_PICSI</name>
<dbReference type="AlphaFoldDB" id="C0PRG0"/>
<organism evidence="8">
    <name type="scientific">Picea sitchensis</name>
    <name type="common">Sitka spruce</name>
    <name type="synonym">Pinus sitchensis</name>
    <dbReference type="NCBI Taxonomy" id="3332"/>
    <lineage>
        <taxon>Eukaryota</taxon>
        <taxon>Viridiplantae</taxon>
        <taxon>Streptophyta</taxon>
        <taxon>Embryophyta</taxon>
        <taxon>Tracheophyta</taxon>
        <taxon>Spermatophyta</taxon>
        <taxon>Pinopsida</taxon>
        <taxon>Pinidae</taxon>
        <taxon>Conifers I</taxon>
        <taxon>Pinales</taxon>
        <taxon>Pinaceae</taxon>
        <taxon>Picea</taxon>
    </lineage>
</organism>
<keyword evidence="3 6" id="KW-1133">Transmembrane helix</keyword>
<comment type="subcellular location">
    <subcellularLocation>
        <location evidence="1">Membrane</location>
        <topology evidence="1">Multi-pass membrane protein</topology>
    </subcellularLocation>
</comment>
<feature type="transmembrane region" description="Helical" evidence="6">
    <location>
        <begin position="248"/>
        <end position="267"/>
    </location>
</feature>
<dbReference type="SMART" id="SM00724">
    <property type="entry name" value="TLC"/>
    <property type="match status" value="1"/>
</dbReference>
<keyword evidence="2 5" id="KW-0812">Transmembrane</keyword>
<feature type="domain" description="TLC" evidence="7">
    <location>
        <begin position="67"/>
        <end position="275"/>
    </location>
</feature>
<dbReference type="PROSITE" id="PS50922">
    <property type="entry name" value="TLC"/>
    <property type="match status" value="1"/>
</dbReference>
<dbReference type="OMA" id="WPWAFEA"/>
<dbReference type="GO" id="GO:0005886">
    <property type="term" value="C:plasma membrane"/>
    <property type="evidence" value="ECO:0007669"/>
    <property type="project" value="TreeGrafter"/>
</dbReference>
<evidence type="ECO:0000256" key="4">
    <source>
        <dbReference type="ARBA" id="ARBA00023136"/>
    </source>
</evidence>
<feature type="transmembrane region" description="Helical" evidence="6">
    <location>
        <begin position="210"/>
        <end position="228"/>
    </location>
</feature>
<protein>
    <recommendedName>
        <fullName evidence="7">TLC domain-containing protein</fullName>
    </recommendedName>
</protein>
<evidence type="ECO:0000256" key="2">
    <source>
        <dbReference type="ARBA" id="ARBA00022692"/>
    </source>
</evidence>
<evidence type="ECO:0000256" key="6">
    <source>
        <dbReference type="SAM" id="Phobius"/>
    </source>
</evidence>
<sequence length="278" mass="32257">MGRQRKQALENKGWPAAVALFFKATLLLWFLSLIMAMKIEGRTNLWPILARCIFYQTANYAVKLWLSKDPLFINTAVSLLHSTITSASVMLVLLHEWIDKGARKMFDHEELFNGLWLGAFKALCFSCGYFAYDQWDMLNNHLYNPQAPSLLVHHALLLVCFSLALYRFVTINYLILTLVCELHSIFLHLRRVLRMAGLRRERSLRTRIEWGIHWFTFFTARLFTHWFITYKLIKDASKFPRGIELPLAVSGMVGMNVLNIFLGFDIFKACKKELIGAS</sequence>
<dbReference type="InterPro" id="IPR006634">
    <property type="entry name" value="TLC-dom"/>
</dbReference>
<evidence type="ECO:0000313" key="8">
    <source>
        <dbReference type="EMBL" id="ACN40400.1"/>
    </source>
</evidence>
<reference evidence="8" key="1">
    <citation type="submission" date="2009-02" db="EMBL/GenBank/DDBJ databases">
        <title>Full length sequence-verified cDNA sequences from Sitka spruce (Picea sitchensis).</title>
        <authorList>
            <person name="Reid K.E."/>
            <person name="Liao N."/>
            <person name="Ralph S."/>
            <person name="Kolosova N."/>
            <person name="Oddy C."/>
            <person name="Moore R."/>
            <person name="Mayo M."/>
            <person name="Wagner S."/>
            <person name="King J."/>
            <person name="Yanchuk A."/>
            <person name="Holt R."/>
            <person name="Jones S."/>
            <person name="Marra M."/>
            <person name="Ritland C.E."/>
            <person name="Ritland K."/>
            <person name="Bohlmann J."/>
        </authorList>
    </citation>
    <scope>NUCLEOTIDE SEQUENCE</scope>
    <source>
        <tissue evidence="8">Green portion of the leader tissue</tissue>
    </source>
</reference>
<dbReference type="PANTHER" id="PTHR13439">
    <property type="entry name" value="CT120 PROTEIN"/>
    <property type="match status" value="1"/>
</dbReference>
<evidence type="ECO:0000256" key="3">
    <source>
        <dbReference type="ARBA" id="ARBA00022989"/>
    </source>
</evidence>